<evidence type="ECO:0000313" key="1">
    <source>
        <dbReference type="EMBL" id="KAI4331062.1"/>
    </source>
</evidence>
<proteinExistence type="predicted"/>
<protein>
    <submittedName>
        <fullName evidence="1">Uncharacterized protein</fullName>
    </submittedName>
</protein>
<evidence type="ECO:0000313" key="2">
    <source>
        <dbReference type="Proteomes" id="UP001057402"/>
    </source>
</evidence>
<comment type="caution">
    <text evidence="1">The sequence shown here is derived from an EMBL/GenBank/DDBJ whole genome shotgun (WGS) entry which is preliminary data.</text>
</comment>
<organism evidence="1 2">
    <name type="scientific">Melastoma candidum</name>
    <dbReference type="NCBI Taxonomy" id="119954"/>
    <lineage>
        <taxon>Eukaryota</taxon>
        <taxon>Viridiplantae</taxon>
        <taxon>Streptophyta</taxon>
        <taxon>Embryophyta</taxon>
        <taxon>Tracheophyta</taxon>
        <taxon>Spermatophyta</taxon>
        <taxon>Magnoliopsida</taxon>
        <taxon>eudicotyledons</taxon>
        <taxon>Gunneridae</taxon>
        <taxon>Pentapetalae</taxon>
        <taxon>rosids</taxon>
        <taxon>malvids</taxon>
        <taxon>Myrtales</taxon>
        <taxon>Melastomataceae</taxon>
        <taxon>Melastomatoideae</taxon>
        <taxon>Melastomateae</taxon>
        <taxon>Melastoma</taxon>
    </lineage>
</organism>
<name>A0ACB9N3A7_9MYRT</name>
<sequence>MALRTILIPCLGIPSNRFQPARSIRSGFRVRATIQQAPRGVAVEDDSKRRSANWPVNFWDHKFVASLGTEHVDESHVEQINELKDEVKGMINDRESGTLDKLEFIDTVQRLGLGYHFETEIKDVLGLIRDAHTNGTITEFFDLHSTALMFRLLRQHGFHIQQEVFKRFLKNDDFGRMLEEDDLVKGALSLYEASFHGIKGEFIMDDAKIVALNHLKSLDLEKFKTSSHNLARKVERALDMPLRWRSNRSEARWFIDINKQDPAMKQNLLRLAKLDYNFVQSLHRTEVVEMLRWWSELGVDRLEVLRDRPMENYLWANIMAFEPRWGPFRVATAKAAFLLTIMDDIYDIFGTVEELELLTDFINRWDISEIDRLPPVIRSTYLALYNSANEIAYQVMRDRGVNIIPFFKKMWASNCRGHLQEARWYNSGSAPTYEEYIDIAADSIGGYVMMFTFFIGMASCLDKESMDFACNIPPILYSSSVVGRLTNDLSTSPYELARGDNFKSIQCYKNQHGVSEEEARKAIWGKVEEAWKEMNQQEFEEYPSFVPKDFLHAVMGFARSSHFFYHYGDGHALSDKETKDYLMSLVVKPVSI</sequence>
<keyword evidence="2" id="KW-1185">Reference proteome</keyword>
<accession>A0ACB9N3A7</accession>
<dbReference type="Proteomes" id="UP001057402">
    <property type="component" value="Chromosome 8"/>
</dbReference>
<dbReference type="EMBL" id="CM042887">
    <property type="protein sequence ID" value="KAI4331062.1"/>
    <property type="molecule type" value="Genomic_DNA"/>
</dbReference>
<gene>
    <name evidence="1" type="ORF">MLD38_029287</name>
</gene>
<reference evidence="2" key="1">
    <citation type="journal article" date="2023" name="Front. Plant Sci.">
        <title>Chromosomal-level genome assembly of Melastoma candidum provides insights into trichome evolution.</title>
        <authorList>
            <person name="Zhong Y."/>
            <person name="Wu W."/>
            <person name="Sun C."/>
            <person name="Zou P."/>
            <person name="Liu Y."/>
            <person name="Dai S."/>
            <person name="Zhou R."/>
        </authorList>
    </citation>
    <scope>NUCLEOTIDE SEQUENCE [LARGE SCALE GENOMIC DNA]</scope>
</reference>